<evidence type="ECO:0000259" key="2">
    <source>
        <dbReference type="Pfam" id="PF03413"/>
    </source>
</evidence>
<sequence length="105" mass="11554">MKNLNKMTLATLLASALTFSAATAIADDDLASMQMKVEQFGLISIDEAKNIALQEKPGVVKDIELDSIDNGGGWEYEVEVVQEDGTEWDIDIHAKTGELRKVERD</sequence>
<dbReference type="AlphaFoldDB" id="A0A1E3GSN4"/>
<keyword evidence="1" id="KW-0732">Signal</keyword>
<dbReference type="RefSeq" id="WP_069295821.1">
    <property type="nucleotide sequence ID" value="NZ_MCRI01000011.1"/>
</dbReference>
<dbReference type="Pfam" id="PF03413">
    <property type="entry name" value="PepSY"/>
    <property type="match status" value="1"/>
</dbReference>
<feature type="domain" description="PepSY" evidence="2">
    <location>
        <begin position="43"/>
        <end position="103"/>
    </location>
</feature>
<feature type="signal peptide" evidence="1">
    <location>
        <begin position="1"/>
        <end position="26"/>
    </location>
</feature>
<feature type="chain" id="PRO_5009128626" evidence="1">
    <location>
        <begin position="27"/>
        <end position="105"/>
    </location>
</feature>
<dbReference type="InterPro" id="IPR025711">
    <property type="entry name" value="PepSY"/>
</dbReference>
<evidence type="ECO:0000256" key="1">
    <source>
        <dbReference type="SAM" id="SignalP"/>
    </source>
</evidence>
<dbReference type="Proteomes" id="UP000094379">
    <property type="component" value="Unassembled WGS sequence"/>
</dbReference>
<dbReference type="Gene3D" id="3.10.450.40">
    <property type="match status" value="1"/>
</dbReference>
<protein>
    <submittedName>
        <fullName evidence="3">Peptidase propeptide and YPEB domain protein</fullName>
    </submittedName>
</protein>
<dbReference type="EMBL" id="MCRI01000011">
    <property type="protein sequence ID" value="ODN66945.1"/>
    <property type="molecule type" value="Genomic_DNA"/>
</dbReference>
<organism evidence="3 4">
    <name type="scientific">Methylophaga muralis</name>
    <dbReference type="NCBI Taxonomy" id="291169"/>
    <lineage>
        <taxon>Bacteria</taxon>
        <taxon>Pseudomonadati</taxon>
        <taxon>Pseudomonadota</taxon>
        <taxon>Gammaproteobacteria</taxon>
        <taxon>Thiotrichales</taxon>
        <taxon>Piscirickettsiaceae</taxon>
        <taxon>Methylophaga</taxon>
    </lineage>
</organism>
<proteinExistence type="predicted"/>
<gene>
    <name evidence="3" type="ORF">A9E74_01339</name>
</gene>
<accession>A0A1E3GSN4</accession>
<reference evidence="3 4" key="1">
    <citation type="submission" date="2016-07" db="EMBL/GenBank/DDBJ databases">
        <title>Draft Genome Sequence of Methylophaga muralis Bur 1.</title>
        <authorList>
            <person name="Vasilenko O.V."/>
            <person name="Doronina N.V."/>
            <person name="Shmareva M.N."/>
            <person name="Tarlachkov S.V."/>
            <person name="Mustakhimov I."/>
            <person name="Trotsenko Y.A."/>
        </authorList>
    </citation>
    <scope>NUCLEOTIDE SEQUENCE [LARGE SCALE GENOMIC DNA]</scope>
    <source>
        <strain evidence="3 4">Bur 1</strain>
    </source>
</reference>
<evidence type="ECO:0000313" key="4">
    <source>
        <dbReference type="Proteomes" id="UP000094379"/>
    </source>
</evidence>
<comment type="caution">
    <text evidence="3">The sequence shown here is derived from an EMBL/GenBank/DDBJ whole genome shotgun (WGS) entry which is preliminary data.</text>
</comment>
<name>A0A1E3GSN4_9GAMM</name>
<keyword evidence="4" id="KW-1185">Reference proteome</keyword>
<dbReference type="STRING" id="291169.A9E74_01339"/>
<evidence type="ECO:0000313" key="3">
    <source>
        <dbReference type="EMBL" id="ODN66945.1"/>
    </source>
</evidence>